<dbReference type="PANTHER" id="PTHR48098">
    <property type="entry name" value="ENTEROCHELIN ESTERASE-RELATED"/>
    <property type="match status" value="1"/>
</dbReference>
<keyword evidence="3" id="KW-1185">Reference proteome</keyword>
<dbReference type="InterPro" id="IPR000801">
    <property type="entry name" value="Esterase-like"/>
</dbReference>
<dbReference type="EMBL" id="JAHKNI010000008">
    <property type="protein sequence ID" value="MBU3064772.1"/>
    <property type="molecule type" value="Genomic_DNA"/>
</dbReference>
<gene>
    <name evidence="2" type="ORF">KO481_24990</name>
</gene>
<proteinExistence type="predicted"/>
<dbReference type="Pfam" id="PF00756">
    <property type="entry name" value="Esterase"/>
    <property type="match status" value="1"/>
</dbReference>
<evidence type="ECO:0000313" key="3">
    <source>
        <dbReference type="Proteomes" id="UP000733379"/>
    </source>
</evidence>
<dbReference type="InterPro" id="IPR029058">
    <property type="entry name" value="AB_hydrolase_fold"/>
</dbReference>
<sequence>MRAAALAVVATITSTLAGVTGITESVAAPVDPIISSGHVLAAATAADGSAITGLTVQDKRHLVLHVHSAAMRKDVDVDVQRPADTSVPRPVLYLLNGSGGGTDGDSWSTMTYVMGFLNDKNANIVQPMGGAWSAYTDWLRDDPVLGRNKWTTFFTEELPPLVDAALGDNGRNAIAGLSMAGESVLALAIHKPGLYRGIASYSGCAQTSDPLGQRVVQTEISTWGHGDPDNMWGPPGSPLWAANDPYLHAEQLRGTRLFISAGSGLPGKHDTLDSPFLSYGAGHTPGTLANEIVLGGLIEAGVNACTHNLQSRLDQLGIPATYDYTPTGTHSWGYWNDAFIKSWPVLVAGLGL</sequence>
<dbReference type="Proteomes" id="UP000733379">
    <property type="component" value="Unassembled WGS sequence"/>
</dbReference>
<feature type="signal peptide" evidence="1">
    <location>
        <begin position="1"/>
        <end position="17"/>
    </location>
</feature>
<organism evidence="2 3">
    <name type="scientific">Nocardia albiluteola</name>
    <dbReference type="NCBI Taxonomy" id="2842303"/>
    <lineage>
        <taxon>Bacteria</taxon>
        <taxon>Bacillati</taxon>
        <taxon>Actinomycetota</taxon>
        <taxon>Actinomycetes</taxon>
        <taxon>Mycobacteriales</taxon>
        <taxon>Nocardiaceae</taxon>
        <taxon>Nocardia</taxon>
    </lineage>
</organism>
<accession>A0ABS6B393</accession>
<dbReference type="SUPFAM" id="SSF53474">
    <property type="entry name" value="alpha/beta-Hydrolases"/>
    <property type="match status" value="1"/>
</dbReference>
<name>A0ABS6B393_9NOCA</name>
<dbReference type="Gene3D" id="3.40.50.1820">
    <property type="entry name" value="alpha/beta hydrolase"/>
    <property type="match status" value="1"/>
</dbReference>
<evidence type="ECO:0000256" key="1">
    <source>
        <dbReference type="SAM" id="SignalP"/>
    </source>
</evidence>
<protein>
    <submittedName>
        <fullName evidence="2">Esterase family protein</fullName>
    </submittedName>
</protein>
<dbReference type="PANTHER" id="PTHR48098:SF1">
    <property type="entry name" value="DIACYLGLYCEROL ACYLTRANSFERASE_MYCOLYLTRANSFERASE AG85A"/>
    <property type="match status" value="1"/>
</dbReference>
<feature type="chain" id="PRO_5047487904" evidence="1">
    <location>
        <begin position="18"/>
        <end position="352"/>
    </location>
</feature>
<comment type="caution">
    <text evidence="2">The sequence shown here is derived from an EMBL/GenBank/DDBJ whole genome shotgun (WGS) entry which is preliminary data.</text>
</comment>
<dbReference type="InterPro" id="IPR050583">
    <property type="entry name" value="Mycobacterial_A85_antigen"/>
</dbReference>
<reference evidence="2 3" key="1">
    <citation type="submission" date="2021-06" db="EMBL/GenBank/DDBJ databases">
        <title>Actinomycetes sequencing.</title>
        <authorList>
            <person name="Shan Q."/>
        </authorList>
    </citation>
    <scope>NUCLEOTIDE SEQUENCE [LARGE SCALE GENOMIC DNA]</scope>
    <source>
        <strain evidence="2 3">NEAU-G5</strain>
    </source>
</reference>
<evidence type="ECO:0000313" key="2">
    <source>
        <dbReference type="EMBL" id="MBU3064772.1"/>
    </source>
</evidence>
<dbReference type="RefSeq" id="WP_215920417.1">
    <property type="nucleotide sequence ID" value="NZ_JAHKNI010000008.1"/>
</dbReference>
<keyword evidence="1" id="KW-0732">Signal</keyword>